<reference evidence="1" key="1">
    <citation type="submission" date="2021-02" db="EMBL/GenBank/DDBJ databases">
        <authorList>
            <consortium name="DOE Joint Genome Institute"/>
            <person name="Ahrendt S."/>
            <person name="Looney B.P."/>
            <person name="Miyauchi S."/>
            <person name="Morin E."/>
            <person name="Drula E."/>
            <person name="Courty P.E."/>
            <person name="Chicoki N."/>
            <person name="Fauchery L."/>
            <person name="Kohler A."/>
            <person name="Kuo A."/>
            <person name="Labutti K."/>
            <person name="Pangilinan J."/>
            <person name="Lipzen A."/>
            <person name="Riley R."/>
            <person name="Andreopoulos W."/>
            <person name="He G."/>
            <person name="Johnson J."/>
            <person name="Barry K.W."/>
            <person name="Grigoriev I.V."/>
            <person name="Nagy L."/>
            <person name="Hibbett D."/>
            <person name="Henrissat B."/>
            <person name="Matheny P.B."/>
            <person name="Labbe J."/>
            <person name="Martin F."/>
        </authorList>
    </citation>
    <scope>NUCLEOTIDE SEQUENCE</scope>
    <source>
        <strain evidence="1">EC-137</strain>
    </source>
</reference>
<dbReference type="EMBL" id="MU273504">
    <property type="protein sequence ID" value="KAI0034237.1"/>
    <property type="molecule type" value="Genomic_DNA"/>
</dbReference>
<protein>
    <submittedName>
        <fullName evidence="1">P-loop containing nucleoside triphosphate hydrolase protein</fullName>
    </submittedName>
</protein>
<evidence type="ECO:0000313" key="1">
    <source>
        <dbReference type="EMBL" id="KAI0034237.1"/>
    </source>
</evidence>
<reference evidence="1" key="2">
    <citation type="journal article" date="2022" name="New Phytol.">
        <title>Evolutionary transition to the ectomycorrhizal habit in the genomes of a hyperdiverse lineage of mushroom-forming fungi.</title>
        <authorList>
            <person name="Looney B."/>
            <person name="Miyauchi S."/>
            <person name="Morin E."/>
            <person name="Drula E."/>
            <person name="Courty P.E."/>
            <person name="Kohler A."/>
            <person name="Kuo A."/>
            <person name="LaButti K."/>
            <person name="Pangilinan J."/>
            <person name="Lipzen A."/>
            <person name="Riley R."/>
            <person name="Andreopoulos W."/>
            <person name="He G."/>
            <person name="Johnson J."/>
            <person name="Nolan M."/>
            <person name="Tritt A."/>
            <person name="Barry K.W."/>
            <person name="Grigoriev I.V."/>
            <person name="Nagy L.G."/>
            <person name="Hibbett D."/>
            <person name="Henrissat B."/>
            <person name="Matheny P.B."/>
            <person name="Labbe J."/>
            <person name="Martin F.M."/>
        </authorList>
    </citation>
    <scope>NUCLEOTIDE SEQUENCE</scope>
    <source>
        <strain evidence="1">EC-137</strain>
    </source>
</reference>
<keyword evidence="2" id="KW-1185">Reference proteome</keyword>
<name>A0ACB8QRN3_9AGAM</name>
<keyword evidence="1" id="KW-0378">Hydrolase</keyword>
<sequence>MITQNTISSTSWNNSRNQLQAISGRYQNRLAANNPDLQVTVQTSTGSYTTPAMVSKVAGPSASIKIEDNLSGKIISSIQSVGKSGPTQAEIARQATVLGVLQGLIPLWDNPWLQSIWLTSEECLVPTISHISPNYPLNLSQTKAVNHMLSISSHDRISLIQGPPGTGKTSVIAAYVLNSIQAGRKGIWLVAQSNVAVKNIAEKLVKVGFTNWKLIVSADFHFGWHEHLYHEIARNIIRSDQFPKGNALFEKLKGCQVMLCTLSMLSNKRAQILGFFRAVPLINLVIDEASQIEVGNYVSVFSNHNTIQKVCFIGDDKQLPPHGSEEIQVLESIFEMDHLHSSALFLDTQYRMPPQIGDFISKRVYNGQLFSNPEHPITSTINSIHLVDITDGSETASNTSYIVSIIS</sequence>
<organism evidence="1 2">
    <name type="scientific">Vararia minispora EC-137</name>
    <dbReference type="NCBI Taxonomy" id="1314806"/>
    <lineage>
        <taxon>Eukaryota</taxon>
        <taxon>Fungi</taxon>
        <taxon>Dikarya</taxon>
        <taxon>Basidiomycota</taxon>
        <taxon>Agaricomycotina</taxon>
        <taxon>Agaricomycetes</taxon>
        <taxon>Russulales</taxon>
        <taxon>Lachnocladiaceae</taxon>
        <taxon>Vararia</taxon>
    </lineage>
</organism>
<dbReference type="Proteomes" id="UP000814128">
    <property type="component" value="Unassembled WGS sequence"/>
</dbReference>
<evidence type="ECO:0000313" key="2">
    <source>
        <dbReference type="Proteomes" id="UP000814128"/>
    </source>
</evidence>
<accession>A0ACB8QRN3</accession>
<proteinExistence type="predicted"/>
<gene>
    <name evidence="1" type="ORF">K488DRAFT_77391</name>
</gene>
<comment type="caution">
    <text evidence="1">The sequence shown here is derived from an EMBL/GenBank/DDBJ whole genome shotgun (WGS) entry which is preliminary data.</text>
</comment>